<evidence type="ECO:0000313" key="1">
    <source>
        <dbReference type="EMBL" id="KAJ8039477.1"/>
    </source>
</evidence>
<dbReference type="Proteomes" id="UP001152320">
    <property type="component" value="Chromosome 7"/>
</dbReference>
<reference evidence="1" key="1">
    <citation type="submission" date="2021-10" db="EMBL/GenBank/DDBJ databases">
        <title>Tropical sea cucumber genome reveals ecological adaptation and Cuvierian tubules defense mechanism.</title>
        <authorList>
            <person name="Chen T."/>
        </authorList>
    </citation>
    <scope>NUCLEOTIDE SEQUENCE</scope>
    <source>
        <strain evidence="1">Nanhai2018</strain>
        <tissue evidence="1">Muscle</tissue>
    </source>
</reference>
<proteinExistence type="predicted"/>
<name>A0A9Q1H8B8_HOLLE</name>
<accession>A0A9Q1H8B8</accession>
<dbReference type="OrthoDB" id="10065557at2759"/>
<comment type="caution">
    <text evidence="1">The sequence shown here is derived from an EMBL/GenBank/DDBJ whole genome shotgun (WGS) entry which is preliminary data.</text>
</comment>
<sequence length="368" mass="42029">MVRQYKKEYLQFGIVPIRHQPKCLFCKWMGSNESMKPNLLQRHFKNHPEYHNKPLDFFQRKKKEYEAEKRQAKKCYFTPKSSLKASFVAVEFIAKAKKPYSVGQELVLPCTKAIVKEMLGEQAAAKVGTVALSANTVRRRVMDLGEDIENQLQVEVLASPMFAIQIDESTDVSNKAILLVFVRYRGDERMVEDMLTCEELTGSTTAQEIFTKTDEYITGKGLVWANCVGVCTDGAAAMTGRHNGVVQLIKRVAPEAAATHCFLHRENLAAKDLSNELANIMDITVKVINLLRKNALKSRLFANLCNENEAEHTLLYFAAVRWLSRGRALERVFDLREEVHTFLQEKNSDLAEHFVDEEFLSTRRHYCA</sequence>
<organism evidence="1 2">
    <name type="scientific">Holothuria leucospilota</name>
    <name type="common">Black long sea cucumber</name>
    <name type="synonym">Mertensiothuria leucospilota</name>
    <dbReference type="NCBI Taxonomy" id="206669"/>
    <lineage>
        <taxon>Eukaryota</taxon>
        <taxon>Metazoa</taxon>
        <taxon>Echinodermata</taxon>
        <taxon>Eleutherozoa</taxon>
        <taxon>Echinozoa</taxon>
        <taxon>Holothuroidea</taxon>
        <taxon>Aspidochirotacea</taxon>
        <taxon>Aspidochirotida</taxon>
        <taxon>Holothuriidae</taxon>
        <taxon>Holothuria</taxon>
    </lineage>
</organism>
<dbReference type="PANTHER" id="PTHR45913:SF19">
    <property type="entry name" value="LOW QUALITY PROTEIN: ZINC FINGER BED DOMAIN-CONTAINING PROTEIN 5-LIKE"/>
    <property type="match status" value="1"/>
</dbReference>
<dbReference type="AlphaFoldDB" id="A0A9Q1H8B8"/>
<evidence type="ECO:0000313" key="2">
    <source>
        <dbReference type="Proteomes" id="UP001152320"/>
    </source>
</evidence>
<dbReference type="InterPro" id="IPR012337">
    <property type="entry name" value="RNaseH-like_sf"/>
</dbReference>
<dbReference type="EMBL" id="JAIZAY010000007">
    <property type="protein sequence ID" value="KAJ8039477.1"/>
    <property type="molecule type" value="Genomic_DNA"/>
</dbReference>
<protein>
    <submittedName>
        <fullName evidence="1">SCAN domain-containing protein 3</fullName>
    </submittedName>
</protein>
<gene>
    <name evidence="1" type="ORF">HOLleu_17210</name>
</gene>
<dbReference type="SUPFAM" id="SSF53098">
    <property type="entry name" value="Ribonuclease H-like"/>
    <property type="match status" value="1"/>
</dbReference>
<keyword evidence="2" id="KW-1185">Reference proteome</keyword>
<dbReference type="PANTHER" id="PTHR45913">
    <property type="entry name" value="EPM2A-INTERACTING PROTEIN 1"/>
    <property type="match status" value="1"/>
</dbReference>